<protein>
    <submittedName>
        <fullName evidence="1">Uncharacterized protein</fullName>
    </submittedName>
</protein>
<organism evidence="1 2">
    <name type="scientific">Saccharothrix coeruleofusca</name>
    <dbReference type="NCBI Taxonomy" id="33919"/>
    <lineage>
        <taxon>Bacteria</taxon>
        <taxon>Bacillati</taxon>
        <taxon>Actinomycetota</taxon>
        <taxon>Actinomycetes</taxon>
        <taxon>Pseudonocardiales</taxon>
        <taxon>Pseudonocardiaceae</taxon>
        <taxon>Saccharothrix</taxon>
    </lineage>
</organism>
<dbReference type="Proteomes" id="UP000639606">
    <property type="component" value="Unassembled WGS sequence"/>
</dbReference>
<sequence length="64" mass="6817">MLVGSWAAGGSRVRTAEEVVTTALATAAAESRLPRAFDFNRRAGHHVLAPDEPDRVATTAVNRD</sequence>
<dbReference type="AlphaFoldDB" id="A0A918AQ74"/>
<proteinExistence type="predicted"/>
<comment type="caution">
    <text evidence="1">The sequence shown here is derived from an EMBL/GenBank/DDBJ whole genome shotgun (WGS) entry which is preliminary data.</text>
</comment>
<name>A0A918AQ74_9PSEU</name>
<accession>A0A918AQ74</accession>
<dbReference type="EMBL" id="BMRG01000010">
    <property type="protein sequence ID" value="GGP67977.1"/>
    <property type="molecule type" value="Genomic_DNA"/>
</dbReference>
<keyword evidence="2" id="KW-1185">Reference proteome</keyword>
<reference evidence="1" key="1">
    <citation type="journal article" date="2014" name="Int. J. Syst. Evol. Microbiol.">
        <title>Complete genome sequence of Corynebacterium casei LMG S-19264T (=DSM 44701T), isolated from a smear-ripened cheese.</title>
        <authorList>
            <consortium name="US DOE Joint Genome Institute (JGI-PGF)"/>
            <person name="Walter F."/>
            <person name="Albersmeier A."/>
            <person name="Kalinowski J."/>
            <person name="Ruckert C."/>
        </authorList>
    </citation>
    <scope>NUCLEOTIDE SEQUENCE</scope>
    <source>
        <strain evidence="1">JCM 3313</strain>
    </source>
</reference>
<evidence type="ECO:0000313" key="2">
    <source>
        <dbReference type="Proteomes" id="UP000639606"/>
    </source>
</evidence>
<gene>
    <name evidence="1" type="ORF">GCM10010185_45920</name>
</gene>
<evidence type="ECO:0000313" key="1">
    <source>
        <dbReference type="EMBL" id="GGP67977.1"/>
    </source>
</evidence>
<reference evidence="1" key="2">
    <citation type="submission" date="2020-09" db="EMBL/GenBank/DDBJ databases">
        <authorList>
            <person name="Sun Q."/>
            <person name="Ohkuma M."/>
        </authorList>
    </citation>
    <scope>NUCLEOTIDE SEQUENCE</scope>
    <source>
        <strain evidence="1">JCM 3313</strain>
    </source>
</reference>